<feature type="region of interest" description="Disordered" evidence="1">
    <location>
        <begin position="95"/>
        <end position="117"/>
    </location>
</feature>
<evidence type="ECO:0000256" key="1">
    <source>
        <dbReference type="SAM" id="MobiDB-lite"/>
    </source>
</evidence>
<reference evidence="2 3" key="1">
    <citation type="submission" date="2016-10" db="EMBL/GenBank/DDBJ databases">
        <authorList>
            <person name="de Groot N.N."/>
        </authorList>
    </citation>
    <scope>NUCLEOTIDE SEQUENCE [LARGE SCALE GENOMIC DNA]</scope>
    <source>
        <strain evidence="2 3">AA1</strain>
    </source>
</reference>
<dbReference type="OrthoDB" id="6835315at2"/>
<evidence type="ECO:0000313" key="3">
    <source>
        <dbReference type="Proteomes" id="UP000198870"/>
    </source>
</evidence>
<dbReference type="Proteomes" id="UP000198870">
    <property type="component" value="Unassembled WGS sequence"/>
</dbReference>
<gene>
    <name evidence="2" type="ORF">SAMN05216233_109124</name>
</gene>
<sequence>MLNNTMIPNTAEHRSVLESLSLKQELLMDVGLKILTAYRSTTENDAKTAAGSQAYYAAVRSVREELRPYGWEKRCDAHIELVFNKALNVQIMVSSGDKNTGNERGQQPKTRNPKGGETEIIVKQNNELYLFPDWEPQKENHDTEKVPTWVLLHHVDNKLGEIRMELSFPDGIDSNSQKIGKWKKRILLPALKFEPTPDDFTPDFGPEVEFDIEWKK</sequence>
<organism evidence="2 3">
    <name type="scientific">Desulfoluna spongiiphila</name>
    <dbReference type="NCBI Taxonomy" id="419481"/>
    <lineage>
        <taxon>Bacteria</taxon>
        <taxon>Pseudomonadati</taxon>
        <taxon>Thermodesulfobacteriota</taxon>
        <taxon>Desulfobacteria</taxon>
        <taxon>Desulfobacterales</taxon>
        <taxon>Desulfolunaceae</taxon>
        <taxon>Desulfoluna</taxon>
    </lineage>
</organism>
<proteinExistence type="predicted"/>
<accession>A0A1G5G0M6</accession>
<evidence type="ECO:0000313" key="2">
    <source>
        <dbReference type="EMBL" id="SCY44994.1"/>
    </source>
</evidence>
<name>A0A1G5G0M6_9BACT</name>
<dbReference type="AlphaFoldDB" id="A0A1G5G0M6"/>
<dbReference type="RefSeq" id="WP_139163977.1">
    <property type="nucleotide sequence ID" value="NZ_FMUX01000009.1"/>
</dbReference>
<dbReference type="EMBL" id="FMUX01000009">
    <property type="protein sequence ID" value="SCY44994.1"/>
    <property type="molecule type" value="Genomic_DNA"/>
</dbReference>
<keyword evidence="3" id="KW-1185">Reference proteome</keyword>
<feature type="compositionally biased region" description="Polar residues" evidence="1">
    <location>
        <begin position="95"/>
        <end position="110"/>
    </location>
</feature>
<protein>
    <submittedName>
        <fullName evidence="2">Uncharacterized protein</fullName>
    </submittedName>
</protein>